<keyword evidence="1" id="KW-0862">Zinc</keyword>
<dbReference type="SUPFAM" id="SSF57756">
    <property type="entry name" value="Retrovirus zinc finger-like domains"/>
    <property type="match status" value="3"/>
</dbReference>
<evidence type="ECO:0000256" key="1">
    <source>
        <dbReference type="PROSITE-ProRule" id="PRU00047"/>
    </source>
</evidence>
<dbReference type="InterPro" id="IPR036875">
    <property type="entry name" value="Znf_CCHC_sf"/>
</dbReference>
<name>A0A1V0SKB8_9VIRU</name>
<evidence type="ECO:0000313" key="3">
    <source>
        <dbReference type="EMBL" id="ARF12064.1"/>
    </source>
</evidence>
<dbReference type="Pfam" id="PF14787">
    <property type="entry name" value="zf-CCHC_5"/>
    <property type="match status" value="1"/>
</dbReference>
<sequence>MVTIYILECEQQKYYVGKSKYFENRFTEHLTNKGAEWTKIYKPIKVIEQYDNCDDYDEDKYTIKAMAIYGIGNVRGGSFTKIKLSDQDYATITTMINSAENKCFNCNSKSHFIKDCPYKQSEKLDKACYKCGKTGHIASECYSKTTIETCYKCGKSGHISSECYSKIPSATCHRCGSDKHFIKDCPVKADLCYRCEREGHKSTECNAMTRADGTAISNNCYRCGKEGHWRINCFETTDKNGKPLTDRDNYCPLI</sequence>
<keyword evidence="1" id="KW-0863">Zinc-finger</keyword>
<dbReference type="SMART" id="SM00343">
    <property type="entry name" value="ZnF_C2HC"/>
    <property type="match status" value="6"/>
</dbReference>
<accession>A0A1V0SKB8</accession>
<dbReference type="SUPFAM" id="SSF82771">
    <property type="entry name" value="GIY-YIG endonuclease"/>
    <property type="match status" value="1"/>
</dbReference>
<dbReference type="Pfam" id="PF01541">
    <property type="entry name" value="GIY-YIG"/>
    <property type="match status" value="1"/>
</dbReference>
<dbReference type="CDD" id="cd00719">
    <property type="entry name" value="GIY-YIG_SF"/>
    <property type="match status" value="1"/>
</dbReference>
<feature type="domain" description="CCHC-type" evidence="2">
    <location>
        <begin position="128"/>
        <end position="141"/>
    </location>
</feature>
<evidence type="ECO:0000259" key="2">
    <source>
        <dbReference type="PROSITE" id="PS50158"/>
    </source>
</evidence>
<feature type="domain" description="CCHC-type" evidence="2">
    <location>
        <begin position="220"/>
        <end position="233"/>
    </location>
</feature>
<feature type="domain" description="CCHC-type" evidence="2">
    <location>
        <begin position="172"/>
        <end position="186"/>
    </location>
</feature>
<dbReference type="Pfam" id="PF00098">
    <property type="entry name" value="zf-CCHC"/>
    <property type="match status" value="4"/>
</dbReference>
<feature type="domain" description="CCHC-type" evidence="2">
    <location>
        <begin position="192"/>
        <end position="205"/>
    </location>
</feature>
<dbReference type="GO" id="GO:0008270">
    <property type="term" value="F:zinc ion binding"/>
    <property type="evidence" value="ECO:0007669"/>
    <property type="project" value="UniProtKB-KW"/>
</dbReference>
<keyword evidence="1" id="KW-0479">Metal-binding</keyword>
<dbReference type="EMBL" id="KY684110">
    <property type="protein sequence ID" value="ARF12064.1"/>
    <property type="molecule type" value="Genomic_DNA"/>
</dbReference>
<dbReference type="InterPro" id="IPR051714">
    <property type="entry name" value="Znf_CCHC_NABP"/>
</dbReference>
<dbReference type="InterPro" id="IPR001878">
    <property type="entry name" value="Znf_CCHC"/>
</dbReference>
<reference evidence="3" key="1">
    <citation type="journal article" date="2017" name="Science">
        <title>Giant viruses with an expanded complement of translation system components.</title>
        <authorList>
            <person name="Schulz F."/>
            <person name="Yutin N."/>
            <person name="Ivanova N.N."/>
            <person name="Ortega D.R."/>
            <person name="Lee T.K."/>
            <person name="Vierheilig J."/>
            <person name="Daims H."/>
            <person name="Horn M."/>
            <person name="Wagner M."/>
            <person name="Jensen G.J."/>
            <person name="Kyrpides N.C."/>
            <person name="Koonin E.V."/>
            <person name="Woyke T."/>
        </authorList>
    </citation>
    <scope>NUCLEOTIDE SEQUENCE</scope>
    <source>
        <strain evidence="3">KNV1</strain>
    </source>
</reference>
<dbReference type="PROSITE" id="PS50158">
    <property type="entry name" value="ZF_CCHC"/>
    <property type="match status" value="6"/>
</dbReference>
<dbReference type="PANTHER" id="PTHR23002">
    <property type="entry name" value="ZINC FINGER CCHC DOMAIN CONTAINING PROTEIN"/>
    <property type="match status" value="1"/>
</dbReference>
<dbReference type="InterPro" id="IPR035901">
    <property type="entry name" value="GIY-YIG_endonuc_sf"/>
</dbReference>
<gene>
    <name evidence="3" type="ORF">Klosneuvirus_3_199</name>
</gene>
<organism evidence="3">
    <name type="scientific">Klosneuvirus KNV1</name>
    <dbReference type="NCBI Taxonomy" id="1977640"/>
    <lineage>
        <taxon>Viruses</taxon>
        <taxon>Varidnaviria</taxon>
        <taxon>Bamfordvirae</taxon>
        <taxon>Nucleocytoviricota</taxon>
        <taxon>Megaviricetes</taxon>
        <taxon>Imitervirales</taxon>
        <taxon>Mimiviridae</taxon>
        <taxon>Klosneuvirinae</taxon>
        <taxon>Klosneuvirus</taxon>
    </lineage>
</organism>
<dbReference type="Gene3D" id="4.10.60.10">
    <property type="entry name" value="Zinc finger, CCHC-type"/>
    <property type="match status" value="4"/>
</dbReference>
<dbReference type="InterPro" id="IPR000305">
    <property type="entry name" value="GIY-YIG_endonuc"/>
</dbReference>
<dbReference type="Gene3D" id="3.40.1440.10">
    <property type="entry name" value="GIY-YIG endonuclease"/>
    <property type="match status" value="1"/>
</dbReference>
<dbReference type="GO" id="GO:0003676">
    <property type="term" value="F:nucleic acid binding"/>
    <property type="evidence" value="ECO:0007669"/>
    <property type="project" value="InterPro"/>
</dbReference>
<protein>
    <submittedName>
        <fullName evidence="3">GIY-YIG nuclease</fullName>
    </submittedName>
</protein>
<proteinExistence type="predicted"/>
<feature type="domain" description="CCHC-type" evidence="2">
    <location>
        <begin position="150"/>
        <end position="163"/>
    </location>
</feature>
<feature type="domain" description="CCHC-type" evidence="2">
    <location>
        <begin position="102"/>
        <end position="117"/>
    </location>
</feature>